<comment type="caution">
    <text evidence="5">The sequence shown here is derived from an EMBL/GenBank/DDBJ whole genome shotgun (WGS) entry which is preliminary data.</text>
</comment>
<keyword evidence="6" id="KW-1185">Reference proteome</keyword>
<dbReference type="GO" id="GO:0016020">
    <property type="term" value="C:membrane"/>
    <property type="evidence" value="ECO:0007669"/>
    <property type="project" value="TreeGrafter"/>
</dbReference>
<evidence type="ECO:0000256" key="1">
    <source>
        <dbReference type="ARBA" id="ARBA00008645"/>
    </source>
</evidence>
<evidence type="ECO:0000313" key="5">
    <source>
        <dbReference type="EMBL" id="CAG7721028.1"/>
    </source>
</evidence>
<organism evidence="5 6">
    <name type="scientific">Allacma fusca</name>
    <dbReference type="NCBI Taxonomy" id="39272"/>
    <lineage>
        <taxon>Eukaryota</taxon>
        <taxon>Metazoa</taxon>
        <taxon>Ecdysozoa</taxon>
        <taxon>Arthropoda</taxon>
        <taxon>Hexapoda</taxon>
        <taxon>Collembola</taxon>
        <taxon>Symphypleona</taxon>
        <taxon>Sminthuridae</taxon>
        <taxon>Allacma</taxon>
    </lineage>
</organism>
<dbReference type="GO" id="GO:0016787">
    <property type="term" value="F:hydrolase activity"/>
    <property type="evidence" value="ECO:0007669"/>
    <property type="project" value="UniProtKB-KW"/>
</dbReference>
<proteinExistence type="inferred from homology"/>
<evidence type="ECO:0000256" key="3">
    <source>
        <dbReference type="SAM" id="MobiDB-lite"/>
    </source>
</evidence>
<dbReference type="InterPro" id="IPR050266">
    <property type="entry name" value="AB_hydrolase_sf"/>
</dbReference>
<feature type="domain" description="AB hydrolase-1" evidence="4">
    <location>
        <begin position="4"/>
        <end position="99"/>
    </location>
</feature>
<dbReference type="PANTHER" id="PTHR43798">
    <property type="entry name" value="MONOACYLGLYCEROL LIPASE"/>
    <property type="match status" value="1"/>
</dbReference>
<evidence type="ECO:0000256" key="2">
    <source>
        <dbReference type="ARBA" id="ARBA00022801"/>
    </source>
</evidence>
<name>A0A8J2K7Z8_9HEXA</name>
<dbReference type="InterPro" id="IPR000073">
    <property type="entry name" value="AB_hydrolase_1"/>
</dbReference>
<accession>A0A8J2K7Z8</accession>
<dbReference type="PANTHER" id="PTHR43798:SF14">
    <property type="entry name" value="SERINE HYDROLASE-LIKE PROTEIN DDB_G0286239"/>
    <property type="match status" value="1"/>
</dbReference>
<sequence>MYFVAVDLPGHGFSSHLPPGISYNYVEYLLAIRRIIKYLKWERFSLVGHSLGAGLSALYSGIYPKEVERLVLLDLKKLVSNPMDPTYPKHFRDAFDHFLELEAKTKAEDVPVYGYQEMVTRLVRGTKYQLTEESAKLLMIRGASQVQNMDGWEFTRDLLVTKYDVLIFTHEALFQIHRQIRCPVLLLVAKRGLIKEPEEVLAQCVKIYEENSSNFKVFETGLEAKIIITFAKMLPRVTRAPCGNSIRYKSLVRGTSIPPTVSTTTKSFKNDGPKREEIRVPVPSGGVTGSSSSKQKNPSTPASKLTSKDLPISKS</sequence>
<feature type="compositionally biased region" description="Basic and acidic residues" evidence="3">
    <location>
        <begin position="268"/>
        <end position="279"/>
    </location>
</feature>
<dbReference type="EMBL" id="CAJVCH010076334">
    <property type="protein sequence ID" value="CAG7721028.1"/>
    <property type="molecule type" value="Genomic_DNA"/>
</dbReference>
<evidence type="ECO:0000313" key="6">
    <source>
        <dbReference type="Proteomes" id="UP000708208"/>
    </source>
</evidence>
<dbReference type="AlphaFoldDB" id="A0A8J2K7Z8"/>
<gene>
    <name evidence="5" type="ORF">AFUS01_LOCUS10277</name>
</gene>
<dbReference type="Pfam" id="PF00561">
    <property type="entry name" value="Abhydrolase_1"/>
    <property type="match status" value="1"/>
</dbReference>
<feature type="compositionally biased region" description="Polar residues" evidence="3">
    <location>
        <begin position="294"/>
        <end position="305"/>
    </location>
</feature>
<protein>
    <recommendedName>
        <fullName evidence="4">AB hydrolase-1 domain-containing protein</fullName>
    </recommendedName>
</protein>
<evidence type="ECO:0000259" key="4">
    <source>
        <dbReference type="Pfam" id="PF00561"/>
    </source>
</evidence>
<dbReference type="OrthoDB" id="190201at2759"/>
<reference evidence="5" key="1">
    <citation type="submission" date="2021-06" db="EMBL/GenBank/DDBJ databases">
        <authorList>
            <person name="Hodson N. C."/>
            <person name="Mongue J. A."/>
            <person name="Jaron S. K."/>
        </authorList>
    </citation>
    <scope>NUCLEOTIDE SEQUENCE</scope>
</reference>
<feature type="region of interest" description="Disordered" evidence="3">
    <location>
        <begin position="261"/>
        <end position="315"/>
    </location>
</feature>
<dbReference type="Proteomes" id="UP000708208">
    <property type="component" value="Unassembled WGS sequence"/>
</dbReference>
<keyword evidence="2" id="KW-0378">Hydrolase</keyword>
<comment type="similarity">
    <text evidence="1">Belongs to the AB hydrolase superfamily.</text>
</comment>
<feature type="compositionally biased region" description="Low complexity" evidence="3">
    <location>
        <begin position="280"/>
        <end position="293"/>
    </location>
</feature>